<dbReference type="PROSITE" id="PS51891">
    <property type="entry name" value="CENP_V_GFA"/>
    <property type="match status" value="1"/>
</dbReference>
<keyword evidence="3" id="KW-0862">Zinc</keyword>
<dbReference type="Proteomes" id="UP000198634">
    <property type="component" value="Unassembled WGS sequence"/>
</dbReference>
<feature type="domain" description="CENP-V/GFA" evidence="4">
    <location>
        <begin position="6"/>
        <end position="130"/>
    </location>
</feature>
<dbReference type="OrthoDB" id="9807246at2"/>
<dbReference type="GO" id="GO:0046872">
    <property type="term" value="F:metal ion binding"/>
    <property type="evidence" value="ECO:0007669"/>
    <property type="project" value="UniProtKB-KW"/>
</dbReference>
<dbReference type="PANTHER" id="PTHR28620">
    <property type="entry name" value="CENTROMERE PROTEIN V"/>
    <property type="match status" value="1"/>
</dbReference>
<evidence type="ECO:0000313" key="5">
    <source>
        <dbReference type="EMBL" id="SEP71731.1"/>
    </source>
</evidence>
<evidence type="ECO:0000313" key="6">
    <source>
        <dbReference type="Proteomes" id="UP000198634"/>
    </source>
</evidence>
<evidence type="ECO:0000256" key="2">
    <source>
        <dbReference type="ARBA" id="ARBA00022723"/>
    </source>
</evidence>
<dbReference type="GO" id="GO:0016846">
    <property type="term" value="F:carbon-sulfur lyase activity"/>
    <property type="evidence" value="ECO:0007669"/>
    <property type="project" value="InterPro"/>
</dbReference>
<reference evidence="5 6" key="1">
    <citation type="submission" date="2016-10" db="EMBL/GenBank/DDBJ databases">
        <authorList>
            <person name="de Groot N.N."/>
        </authorList>
    </citation>
    <scope>NUCLEOTIDE SEQUENCE [LARGE SCALE GENOMIC DNA]</scope>
    <source>
        <strain evidence="5 6">DSM 22007</strain>
    </source>
</reference>
<organism evidence="5 6">
    <name type="scientific">Thalassovita taeanensis</name>
    <dbReference type="NCBI Taxonomy" id="657014"/>
    <lineage>
        <taxon>Bacteria</taxon>
        <taxon>Pseudomonadati</taxon>
        <taxon>Pseudomonadota</taxon>
        <taxon>Alphaproteobacteria</taxon>
        <taxon>Rhodobacterales</taxon>
        <taxon>Roseobacteraceae</taxon>
        <taxon>Thalassovita</taxon>
    </lineage>
</organism>
<dbReference type="STRING" id="657014.SAMN04488092_1029"/>
<dbReference type="RefSeq" id="WP_090267920.1">
    <property type="nucleotide sequence ID" value="NZ_FOEP01000002.1"/>
</dbReference>
<dbReference type="SUPFAM" id="SSF51316">
    <property type="entry name" value="Mss4-like"/>
    <property type="match status" value="1"/>
</dbReference>
<dbReference type="AlphaFoldDB" id="A0A1H9A5D6"/>
<keyword evidence="6" id="KW-1185">Reference proteome</keyword>
<accession>A0A1H9A5D6</accession>
<dbReference type="EMBL" id="FOEP01000002">
    <property type="protein sequence ID" value="SEP71731.1"/>
    <property type="molecule type" value="Genomic_DNA"/>
</dbReference>
<evidence type="ECO:0000256" key="1">
    <source>
        <dbReference type="ARBA" id="ARBA00005495"/>
    </source>
</evidence>
<comment type="similarity">
    <text evidence="1">Belongs to the Gfa family.</text>
</comment>
<dbReference type="InterPro" id="IPR006913">
    <property type="entry name" value="CENP-V/GFA"/>
</dbReference>
<evidence type="ECO:0000256" key="3">
    <source>
        <dbReference type="ARBA" id="ARBA00022833"/>
    </source>
</evidence>
<dbReference type="InterPro" id="IPR052355">
    <property type="entry name" value="CENP-V-like"/>
</dbReference>
<gene>
    <name evidence="5" type="ORF">SAMN04488092_1029</name>
</gene>
<dbReference type="Pfam" id="PF04828">
    <property type="entry name" value="GFA"/>
    <property type="match status" value="1"/>
</dbReference>
<dbReference type="Gene3D" id="2.170.150.70">
    <property type="match status" value="1"/>
</dbReference>
<keyword evidence="2" id="KW-0479">Metal-binding</keyword>
<evidence type="ECO:0000259" key="4">
    <source>
        <dbReference type="PROSITE" id="PS51891"/>
    </source>
</evidence>
<dbReference type="InterPro" id="IPR011057">
    <property type="entry name" value="Mss4-like_sf"/>
</dbReference>
<protein>
    <recommendedName>
        <fullName evidence="4">CENP-V/GFA domain-containing protein</fullName>
    </recommendedName>
</protein>
<sequence>MTQTTWQGRCHCGFVRFAVVADIDHVRLCNCSVCHQRGALTFRVRDAALSLQTPLDQLNLYEWGSGTAKDYFCPRCGILPFRRPSAPTAQERAMGVEPFDGWAVNTRCLTGFDPDSVPVRRIAGRDIALD</sequence>
<dbReference type="PANTHER" id="PTHR28620:SF1">
    <property type="entry name" value="CENP-V_GFA DOMAIN-CONTAINING PROTEIN"/>
    <property type="match status" value="1"/>
</dbReference>
<name>A0A1H9A5D6_9RHOB</name>
<proteinExistence type="inferred from homology"/>